<name>A0A4R8HQR3_9FIRM</name>
<keyword evidence="3" id="KW-1185">Reference proteome</keyword>
<organism evidence="2 3">
    <name type="scientific">Orenia marismortui</name>
    <dbReference type="NCBI Taxonomy" id="46469"/>
    <lineage>
        <taxon>Bacteria</taxon>
        <taxon>Bacillati</taxon>
        <taxon>Bacillota</taxon>
        <taxon>Clostridia</taxon>
        <taxon>Halanaerobiales</taxon>
        <taxon>Halobacteroidaceae</taxon>
        <taxon>Orenia</taxon>
    </lineage>
</organism>
<reference evidence="2 3" key="1">
    <citation type="submission" date="2019-03" db="EMBL/GenBank/DDBJ databases">
        <title>Subsurface microbial communities from deep shales in Ohio and West Virginia, USA.</title>
        <authorList>
            <person name="Wrighton K."/>
        </authorList>
    </citation>
    <scope>NUCLEOTIDE SEQUENCE [LARGE SCALE GENOMIC DNA]</scope>
    <source>
        <strain evidence="2 3">MSL 6dP</strain>
    </source>
</reference>
<evidence type="ECO:0000256" key="1">
    <source>
        <dbReference type="SAM" id="Phobius"/>
    </source>
</evidence>
<dbReference type="InterPro" id="IPR020017">
    <property type="entry name" value="XapX_domain"/>
</dbReference>
<dbReference type="AlphaFoldDB" id="A0A4R8HQR3"/>
<dbReference type="STRING" id="926561.GCA_000379025_01026"/>
<evidence type="ECO:0000313" key="2">
    <source>
        <dbReference type="EMBL" id="TDX59143.1"/>
    </source>
</evidence>
<gene>
    <name evidence="2" type="ORF">C7959_10129</name>
</gene>
<comment type="caution">
    <text evidence="2">The sequence shown here is derived from an EMBL/GenBank/DDBJ whole genome shotgun (WGS) entry which is preliminary data.</text>
</comment>
<sequence length="51" mass="5324">MNQVLLATVSGIIVGALFSYFNFPIPAPPNLAGVMGVAGVYLGSLIIKYLI</sequence>
<dbReference type="RefSeq" id="WP_018248224.1">
    <property type="nucleotide sequence ID" value="NZ_SOEG01000001.1"/>
</dbReference>
<protein>
    <submittedName>
        <fullName evidence="2">XapX domain-containing protein</fullName>
    </submittedName>
</protein>
<feature type="transmembrane region" description="Helical" evidence="1">
    <location>
        <begin position="31"/>
        <end position="50"/>
    </location>
</feature>
<dbReference type="Proteomes" id="UP000295832">
    <property type="component" value="Unassembled WGS sequence"/>
</dbReference>
<feature type="transmembrane region" description="Helical" evidence="1">
    <location>
        <begin position="5"/>
        <end position="25"/>
    </location>
</feature>
<evidence type="ECO:0000313" key="3">
    <source>
        <dbReference type="Proteomes" id="UP000295832"/>
    </source>
</evidence>
<keyword evidence="1" id="KW-0812">Transmembrane</keyword>
<proteinExistence type="predicted"/>
<keyword evidence="1" id="KW-1133">Transmembrane helix</keyword>
<dbReference type="NCBIfam" id="TIGR03510">
    <property type="entry name" value="XapX"/>
    <property type="match status" value="1"/>
</dbReference>
<keyword evidence="1" id="KW-0472">Membrane</keyword>
<accession>A0A4R8HQR3</accession>
<dbReference type="EMBL" id="SOEG01000001">
    <property type="protein sequence ID" value="TDX59143.1"/>
    <property type="molecule type" value="Genomic_DNA"/>
</dbReference>